<comment type="caution">
    <text evidence="1">The sequence shown here is derived from an EMBL/GenBank/DDBJ whole genome shotgun (WGS) entry which is preliminary data.</text>
</comment>
<gene>
    <name evidence="1" type="ORF">F4820DRAFT_442527</name>
</gene>
<accession>A0ACB9ZHP1</accession>
<dbReference type="EMBL" id="MU393421">
    <property type="protein sequence ID" value="KAI4871098.1"/>
    <property type="molecule type" value="Genomic_DNA"/>
</dbReference>
<dbReference type="Proteomes" id="UP001497700">
    <property type="component" value="Unassembled WGS sequence"/>
</dbReference>
<reference evidence="1 2" key="1">
    <citation type="journal article" date="2022" name="New Phytol.">
        <title>Ecological generalism drives hyperdiversity of secondary metabolite gene clusters in xylarialean endophytes.</title>
        <authorList>
            <person name="Franco M.E.E."/>
            <person name="Wisecaver J.H."/>
            <person name="Arnold A.E."/>
            <person name="Ju Y.M."/>
            <person name="Slot J.C."/>
            <person name="Ahrendt S."/>
            <person name="Moore L.P."/>
            <person name="Eastman K.E."/>
            <person name="Scott K."/>
            <person name="Konkel Z."/>
            <person name="Mondo S.J."/>
            <person name="Kuo A."/>
            <person name="Hayes R.D."/>
            <person name="Haridas S."/>
            <person name="Andreopoulos B."/>
            <person name="Riley R."/>
            <person name="LaButti K."/>
            <person name="Pangilinan J."/>
            <person name="Lipzen A."/>
            <person name="Amirebrahimi M."/>
            <person name="Yan J."/>
            <person name="Adam C."/>
            <person name="Keymanesh K."/>
            <person name="Ng V."/>
            <person name="Louie K."/>
            <person name="Northen T."/>
            <person name="Drula E."/>
            <person name="Henrissat B."/>
            <person name="Hsieh H.M."/>
            <person name="Youens-Clark K."/>
            <person name="Lutzoni F."/>
            <person name="Miadlikowska J."/>
            <person name="Eastwood D.C."/>
            <person name="Hamelin R.C."/>
            <person name="Grigoriev I.V."/>
            <person name="U'Ren J.M."/>
        </authorList>
    </citation>
    <scope>NUCLEOTIDE SEQUENCE [LARGE SCALE GENOMIC DNA]</scope>
    <source>
        <strain evidence="1 2">CBS 119005</strain>
    </source>
</reference>
<keyword evidence="2" id="KW-1185">Reference proteome</keyword>
<name>A0ACB9ZHP1_9PEZI</name>
<organism evidence="1 2">
    <name type="scientific">Hypoxylon rubiginosum</name>
    <dbReference type="NCBI Taxonomy" id="110542"/>
    <lineage>
        <taxon>Eukaryota</taxon>
        <taxon>Fungi</taxon>
        <taxon>Dikarya</taxon>
        <taxon>Ascomycota</taxon>
        <taxon>Pezizomycotina</taxon>
        <taxon>Sordariomycetes</taxon>
        <taxon>Xylariomycetidae</taxon>
        <taxon>Xylariales</taxon>
        <taxon>Hypoxylaceae</taxon>
        <taxon>Hypoxylon</taxon>
    </lineage>
</organism>
<evidence type="ECO:0000313" key="2">
    <source>
        <dbReference type="Proteomes" id="UP001497700"/>
    </source>
</evidence>
<evidence type="ECO:0000313" key="1">
    <source>
        <dbReference type="EMBL" id="KAI4871098.1"/>
    </source>
</evidence>
<protein>
    <submittedName>
        <fullName evidence="1">Di-copper centre-containing protein</fullName>
    </submittedName>
</protein>
<proteinExistence type="predicted"/>
<sequence>MRILRRLILWVSCASAAALPSSWPRDDGGQAQQQPVPVTGMTTGLDSGTSERPARWEVNVLQDEGGPRWDLYIQGLAALQNKSEADERSHFSIAEFSILTMQFASQRFMGDLTLLTTESDRCRVAQTQASAPTAWEIQFVAWHRPYVALYEQALGTEIQRIASEYGDGENASAYRDAAQAFRLPYWDWAAHPQLPPACAPERVTVRGPRGLLALRNPLYSYRWQTQPLNQTLFPGSRDWPPETTRASPSGGGGNGGQTQSLDAVNANLAQVADQLKDLVYRTFTYAATYDQMSSMADPAGVSFEASHNIVHNAVGGSFASLDTTAFDSLLPFFAAPNSMLHHANLDRLAALWVAVHRNATHQLRPYATRGLYGTAAGDTVTAASPLKPFYQADGRTFHTGLTAAELAPFGYTYAELEDWEQARGEEGKGWEERDRARKGIVSRINALYGNGKDGGKADAEATAAVAEEEWFVRIAVDRSDLKLPCNIDVFVGDRLAGRMALLAMPKQGLAYAEIPLRRAVQGLRLDSNNTTGRITVGDALREMLRVEIKSSSGTKTEVKNVASLELHLVAVTVTARGSESEFPEYGERSTYVKIQPVS</sequence>